<dbReference type="Gene3D" id="3.40.50.1010">
    <property type="entry name" value="5'-nuclease"/>
    <property type="match status" value="1"/>
</dbReference>
<dbReference type="PANTHER" id="PTHR35811:SF1">
    <property type="entry name" value="HTH OST-TYPE DOMAIN-CONTAINING PROTEIN"/>
    <property type="match status" value="1"/>
</dbReference>
<protein>
    <submittedName>
        <fullName evidence="2 3">NYN domain</fullName>
    </submittedName>
</protein>
<dbReference type="PANTHER" id="PTHR35811">
    <property type="entry name" value="SLR1870 PROTEIN"/>
    <property type="match status" value="1"/>
</dbReference>
<gene>
    <name evidence="3" type="ORF">DXC39_26705</name>
    <name evidence="2" type="ORF">ERS852407_03780</name>
</gene>
<sequence length="261" mass="30418">MNEAMLKTCMEQCNSTSENVGIFVDFDNIYYSLREYGVNPEAPEYCVFSLMERIYSINKIRTLRAYADYDQVGVSLKHLQEMRVQIKNVYGNGLEEEYRKNASDIELSVDALEIYYRSPEIDTFVFLTSDSDMIPIMSRLTYKGKHIHLFCIDDHTSHYQDISRFCHFKCDLLTLFEIDPQRKNPEFWTDRALTEISAWYSVRKNSDMMLGGKWLNRLLCEKLQISSRAASRIITYLKDNHLIHETSNSAGHTGFFPASSL</sequence>
<dbReference type="Proteomes" id="UP000095651">
    <property type="component" value="Unassembled WGS sequence"/>
</dbReference>
<dbReference type="AlphaFoldDB" id="A0A174HIT6"/>
<name>A0A174HIT6_9FIRM</name>
<dbReference type="Pfam" id="PF01936">
    <property type="entry name" value="NYN"/>
    <property type="match status" value="1"/>
</dbReference>
<reference evidence="3 5" key="2">
    <citation type="submission" date="2018-08" db="EMBL/GenBank/DDBJ databases">
        <title>A genome reference for cultivated species of the human gut microbiota.</title>
        <authorList>
            <person name="Zou Y."/>
            <person name="Xue W."/>
            <person name="Luo G."/>
        </authorList>
    </citation>
    <scope>NUCLEOTIDE SEQUENCE [LARGE SCALE GENOMIC DNA]</scope>
    <source>
        <strain evidence="3 5">TF05-11AC</strain>
    </source>
</reference>
<evidence type="ECO:0000313" key="3">
    <source>
        <dbReference type="EMBL" id="RGL96364.1"/>
    </source>
</evidence>
<dbReference type="RefSeq" id="WP_055657530.1">
    <property type="nucleotide sequence ID" value="NZ_CABIXC010000011.1"/>
</dbReference>
<evidence type="ECO:0000313" key="5">
    <source>
        <dbReference type="Proteomes" id="UP000261257"/>
    </source>
</evidence>
<feature type="domain" description="NYN" evidence="1">
    <location>
        <begin position="20"/>
        <end position="157"/>
    </location>
</feature>
<dbReference type="EMBL" id="CYZE01000011">
    <property type="protein sequence ID" value="CUO74161.1"/>
    <property type="molecule type" value="Genomic_DNA"/>
</dbReference>
<organism evidence="2 4">
    <name type="scientific">Hungatella hathewayi</name>
    <dbReference type="NCBI Taxonomy" id="154046"/>
    <lineage>
        <taxon>Bacteria</taxon>
        <taxon>Bacillati</taxon>
        <taxon>Bacillota</taxon>
        <taxon>Clostridia</taxon>
        <taxon>Lachnospirales</taxon>
        <taxon>Lachnospiraceae</taxon>
        <taxon>Hungatella</taxon>
    </lineage>
</organism>
<reference evidence="2 4" key="1">
    <citation type="submission" date="2015-09" db="EMBL/GenBank/DDBJ databases">
        <authorList>
            <consortium name="Pathogen Informatics"/>
        </authorList>
    </citation>
    <scope>NUCLEOTIDE SEQUENCE [LARGE SCALE GENOMIC DNA]</scope>
    <source>
        <strain evidence="2 4">2789STDY5608850</strain>
    </source>
</reference>
<proteinExistence type="predicted"/>
<dbReference type="GO" id="GO:0004540">
    <property type="term" value="F:RNA nuclease activity"/>
    <property type="evidence" value="ECO:0007669"/>
    <property type="project" value="InterPro"/>
</dbReference>
<dbReference type="InterPro" id="IPR021139">
    <property type="entry name" value="NYN"/>
</dbReference>
<dbReference type="EMBL" id="QSSQ01000041">
    <property type="protein sequence ID" value="RGL96364.1"/>
    <property type="molecule type" value="Genomic_DNA"/>
</dbReference>
<evidence type="ECO:0000313" key="2">
    <source>
        <dbReference type="EMBL" id="CUO74161.1"/>
    </source>
</evidence>
<evidence type="ECO:0000313" key="4">
    <source>
        <dbReference type="Proteomes" id="UP000095651"/>
    </source>
</evidence>
<accession>A0A174HIT6</accession>
<evidence type="ECO:0000259" key="1">
    <source>
        <dbReference type="Pfam" id="PF01936"/>
    </source>
</evidence>
<dbReference type="Proteomes" id="UP000261257">
    <property type="component" value="Unassembled WGS sequence"/>
</dbReference>